<dbReference type="EMBL" id="VSGZ01000028">
    <property type="protein sequence ID" value="TXY93053.1"/>
    <property type="molecule type" value="Genomic_DNA"/>
</dbReference>
<organism evidence="3 4">
    <name type="scientific">Vibrio cholerae</name>
    <dbReference type="NCBI Taxonomy" id="666"/>
    <lineage>
        <taxon>Bacteria</taxon>
        <taxon>Pseudomonadati</taxon>
        <taxon>Pseudomonadota</taxon>
        <taxon>Gammaproteobacteria</taxon>
        <taxon>Vibrionales</taxon>
        <taxon>Vibrionaceae</taxon>
        <taxon>Vibrio</taxon>
    </lineage>
</organism>
<proteinExistence type="predicted"/>
<dbReference type="RefSeq" id="WP_032481075.1">
    <property type="nucleotide sequence ID" value="NZ_JMBM01000002.1"/>
</dbReference>
<gene>
    <name evidence="3" type="ORF">FXE67_04415</name>
</gene>
<sequence length="401" mass="45346">MLQSLHVISGLVRRSSGETIFIDALKALGIDLSFNSLYDKNLLTNTLEHLVVVVILPILGDNDLTDEVRNGIAKITSLDSYRKCSIVVVAQGDRHESDEFVTRDTPFSIKVRHLFSCFGNFELMEKKLDQFTATALASEIYDYGNATNIRDVFELNRLAQILSRAPKWLVRKRLLDFYDPYSGVSLLKHIDRAELNCIAAHIQTINPQILKITHAALNDSALDELGDALNTNVLDLGSNNFSWDRLLPQLSQCRWLNLAANSLTQIQLPLLSQNIEQLYLHKNDICEFTATLGHVERLKSLSIYRNQVEIFDWPAGQTMLENLNLGANPITSLPDTLSDCVTLRRLGLARTRLSTLPEWLFYMPNLHEIDISYIENQIPATQLSHLRAQRVSLITRPGLIL</sequence>
<dbReference type="InterPro" id="IPR032675">
    <property type="entry name" value="LRR_dom_sf"/>
</dbReference>
<evidence type="ECO:0000313" key="4">
    <source>
        <dbReference type="Proteomes" id="UP000323583"/>
    </source>
</evidence>
<dbReference type="PANTHER" id="PTHR48051">
    <property type="match status" value="1"/>
</dbReference>
<evidence type="ECO:0000256" key="1">
    <source>
        <dbReference type="ARBA" id="ARBA00022614"/>
    </source>
</evidence>
<keyword evidence="2" id="KW-0677">Repeat</keyword>
<protein>
    <submittedName>
        <fullName evidence="3">Leucine-rich repeat domain-containing protein</fullName>
    </submittedName>
</protein>
<reference evidence="3 4" key="1">
    <citation type="submission" date="2019-06" db="EMBL/GenBank/DDBJ databases">
        <title>Vibrio cholerae phylogeny based on whole-genome sequencing reveals genetic diversity and population strucutre.</title>
        <authorList>
            <person name="Zhiqiu Y."/>
            <person name="Bin L."/>
            <person name="Lingyan J."/>
        </authorList>
    </citation>
    <scope>NUCLEOTIDE SEQUENCE [LARGE SCALE GENOMIC DNA]</scope>
    <source>
        <strain evidence="3 4">N2768</strain>
    </source>
</reference>
<dbReference type="Proteomes" id="UP000323583">
    <property type="component" value="Unassembled WGS sequence"/>
</dbReference>
<dbReference type="SUPFAM" id="SSF52058">
    <property type="entry name" value="L domain-like"/>
    <property type="match status" value="1"/>
</dbReference>
<comment type="caution">
    <text evidence="3">The sequence shown here is derived from an EMBL/GenBank/DDBJ whole genome shotgun (WGS) entry which is preliminary data.</text>
</comment>
<dbReference type="PROSITE" id="PS51450">
    <property type="entry name" value="LRR"/>
    <property type="match status" value="1"/>
</dbReference>
<dbReference type="AlphaFoldDB" id="A0A8B5ZMG0"/>
<dbReference type="GO" id="GO:0005737">
    <property type="term" value="C:cytoplasm"/>
    <property type="evidence" value="ECO:0007669"/>
    <property type="project" value="TreeGrafter"/>
</dbReference>
<keyword evidence="1" id="KW-0433">Leucine-rich repeat</keyword>
<evidence type="ECO:0000256" key="2">
    <source>
        <dbReference type="ARBA" id="ARBA00022737"/>
    </source>
</evidence>
<dbReference type="Gene3D" id="3.80.10.10">
    <property type="entry name" value="Ribonuclease Inhibitor"/>
    <property type="match status" value="1"/>
</dbReference>
<dbReference type="InterPro" id="IPR050216">
    <property type="entry name" value="LRR_domain-containing"/>
</dbReference>
<name>A0A8B5ZMG0_VIBCL</name>
<dbReference type="InterPro" id="IPR001611">
    <property type="entry name" value="Leu-rich_rpt"/>
</dbReference>
<dbReference type="PANTHER" id="PTHR48051:SF1">
    <property type="entry name" value="RAS SUPPRESSOR PROTEIN 1"/>
    <property type="match status" value="1"/>
</dbReference>
<accession>A0A8B5ZMG0</accession>
<evidence type="ECO:0000313" key="3">
    <source>
        <dbReference type="EMBL" id="TXY93053.1"/>
    </source>
</evidence>